<accession>A0ACB8YFX1</accession>
<comment type="caution">
    <text evidence="1">The sequence shown here is derived from an EMBL/GenBank/DDBJ whole genome shotgun (WGS) entry which is preliminary data.</text>
</comment>
<organism evidence="1 2">
    <name type="scientific">Arctium lappa</name>
    <name type="common">Greater burdock</name>
    <name type="synonym">Lappa major</name>
    <dbReference type="NCBI Taxonomy" id="4217"/>
    <lineage>
        <taxon>Eukaryota</taxon>
        <taxon>Viridiplantae</taxon>
        <taxon>Streptophyta</taxon>
        <taxon>Embryophyta</taxon>
        <taxon>Tracheophyta</taxon>
        <taxon>Spermatophyta</taxon>
        <taxon>Magnoliopsida</taxon>
        <taxon>eudicotyledons</taxon>
        <taxon>Gunneridae</taxon>
        <taxon>Pentapetalae</taxon>
        <taxon>asterids</taxon>
        <taxon>campanulids</taxon>
        <taxon>Asterales</taxon>
        <taxon>Asteraceae</taxon>
        <taxon>Carduoideae</taxon>
        <taxon>Cardueae</taxon>
        <taxon>Arctiinae</taxon>
        <taxon>Arctium</taxon>
    </lineage>
</organism>
<sequence>MLPAVLPLLGFPSLTSRPQLRPSVISTKCRLGSFKNIFIFTVYKYSYHDFGSQNHQQILFFLFFPLYANNHLPSYIWIRN</sequence>
<dbReference type="Proteomes" id="UP001055879">
    <property type="component" value="Linkage Group LG12"/>
</dbReference>
<evidence type="ECO:0000313" key="2">
    <source>
        <dbReference type="Proteomes" id="UP001055879"/>
    </source>
</evidence>
<reference evidence="1 2" key="2">
    <citation type="journal article" date="2022" name="Mol. Ecol. Resour.">
        <title>The genomes of chicory, endive, great burdock and yacon provide insights into Asteraceae paleo-polyploidization history and plant inulin production.</title>
        <authorList>
            <person name="Fan W."/>
            <person name="Wang S."/>
            <person name="Wang H."/>
            <person name="Wang A."/>
            <person name="Jiang F."/>
            <person name="Liu H."/>
            <person name="Zhao H."/>
            <person name="Xu D."/>
            <person name="Zhang Y."/>
        </authorList>
    </citation>
    <scope>NUCLEOTIDE SEQUENCE [LARGE SCALE GENOMIC DNA]</scope>
    <source>
        <strain evidence="2">cv. Niubang</strain>
    </source>
</reference>
<name>A0ACB8YFX1_ARCLA</name>
<proteinExistence type="predicted"/>
<dbReference type="EMBL" id="CM042058">
    <property type="protein sequence ID" value="KAI3684162.1"/>
    <property type="molecule type" value="Genomic_DNA"/>
</dbReference>
<protein>
    <submittedName>
        <fullName evidence="1">Uncharacterized protein</fullName>
    </submittedName>
</protein>
<reference evidence="2" key="1">
    <citation type="journal article" date="2022" name="Mol. Ecol. Resour.">
        <title>The genomes of chicory, endive, great burdock and yacon provide insights into Asteraceae palaeo-polyploidization history and plant inulin production.</title>
        <authorList>
            <person name="Fan W."/>
            <person name="Wang S."/>
            <person name="Wang H."/>
            <person name="Wang A."/>
            <person name="Jiang F."/>
            <person name="Liu H."/>
            <person name="Zhao H."/>
            <person name="Xu D."/>
            <person name="Zhang Y."/>
        </authorList>
    </citation>
    <scope>NUCLEOTIDE SEQUENCE [LARGE SCALE GENOMIC DNA]</scope>
    <source>
        <strain evidence="2">cv. Niubang</strain>
    </source>
</reference>
<evidence type="ECO:0000313" key="1">
    <source>
        <dbReference type="EMBL" id="KAI3684162.1"/>
    </source>
</evidence>
<keyword evidence="2" id="KW-1185">Reference proteome</keyword>
<gene>
    <name evidence="1" type="ORF">L6452_33381</name>
</gene>